<dbReference type="EMBL" id="APHR01000013">
    <property type="protein sequence ID" value="EMR13866.1"/>
    <property type="molecule type" value="Genomic_DNA"/>
</dbReference>
<evidence type="ECO:0000256" key="6">
    <source>
        <dbReference type="ARBA" id="ARBA00023136"/>
    </source>
</evidence>
<comment type="subcellular location">
    <subcellularLocation>
        <location evidence="1">Cell inner membrane</location>
    </subcellularLocation>
</comment>
<dbReference type="eggNOG" id="COG3008">
    <property type="taxonomic scope" value="Bacteria"/>
</dbReference>
<keyword evidence="5 8" id="KW-1133">Transmembrane helix</keyword>
<evidence type="ECO:0000313" key="10">
    <source>
        <dbReference type="EMBL" id="EMR13866.1"/>
    </source>
</evidence>
<accession>M7P2Y2</accession>
<dbReference type="PANTHER" id="PTHR30462">
    <property type="entry name" value="INTERMEMBRANE TRANSPORT PROTEIN PQIB-RELATED"/>
    <property type="match status" value="1"/>
</dbReference>
<evidence type="ECO:0000256" key="7">
    <source>
        <dbReference type="SAM" id="MobiDB-lite"/>
    </source>
</evidence>
<dbReference type="RefSeq" id="WP_009725641.1">
    <property type="nucleotide sequence ID" value="NZ_APHR01000013.1"/>
</dbReference>
<dbReference type="PANTHER" id="PTHR30462:SF2">
    <property type="entry name" value="INTERMEMBRANE TRANSPORT PROTEIN PQIB"/>
    <property type="match status" value="1"/>
</dbReference>
<dbReference type="OrthoDB" id="9806984at2"/>
<dbReference type="AlphaFoldDB" id="M7P2Y2"/>
<name>M7P2Y2_9GAMM</name>
<evidence type="ECO:0000256" key="2">
    <source>
        <dbReference type="ARBA" id="ARBA00022475"/>
    </source>
</evidence>
<sequence length="561" mass="62381">MSDDSNTSPSEEARPDVHRAVSSKQSRLSPIWIVPIVALFIGLWLAYDSYNRIGPRITLTMPNAEGIEAGKTMIKTLNVDIGQVEQVKLSDDLTHTLIIARINPDAEAMLVEDSRFWVVKPRIGREGISGLGTVLSGAYIQLAPGQSTEPQREFAVLEQPPSSLLYADGVRITLESDLGQALRPGDPVTYKNHVVGRVESTEFVPETRKMRHQLIIETPYDSLVTESTRFWSATGIDLRLDADGFRVNVATLESLLTGGVTFGLLEGLPPGKPVNDSSVFTLYANEESARQGAYNKYLEYVLMVDGTVRGLRKGAPVEFRGLRIGTVHAVPWRFMSRQSYAIPVLIRIEPQRLLAGDPVDLKEWSERIERMTQAGMRASLKSGNLLTGAVFVDLSFQRDITEPYEPATFEGRPVLPTVSTGLAQIEQQVADLLEKLNNLQVEPLLSSVDNTMSSTQDMLNNVGELTQSLQSLTRSLESMLEDPQTREIPQNINDTLKELQQIMQGLTPDSGLVQEMTRTLQRLEKLMRDLQPVARTLGEQPNALIFERRIEADPQPRAPRD</sequence>
<evidence type="ECO:0000256" key="1">
    <source>
        <dbReference type="ARBA" id="ARBA00004533"/>
    </source>
</evidence>
<proteinExistence type="predicted"/>
<feature type="domain" description="Mce/MlaD" evidence="9">
    <location>
        <begin position="54"/>
        <end position="145"/>
    </location>
</feature>
<feature type="transmembrane region" description="Helical" evidence="8">
    <location>
        <begin position="28"/>
        <end position="47"/>
    </location>
</feature>
<evidence type="ECO:0000313" key="11">
    <source>
        <dbReference type="Proteomes" id="UP000012019"/>
    </source>
</evidence>
<feature type="region of interest" description="Disordered" evidence="7">
    <location>
        <begin position="1"/>
        <end position="20"/>
    </location>
</feature>
<feature type="domain" description="Mce/MlaD" evidence="9">
    <location>
        <begin position="307"/>
        <end position="396"/>
    </location>
</feature>
<evidence type="ECO:0000256" key="4">
    <source>
        <dbReference type="ARBA" id="ARBA00022692"/>
    </source>
</evidence>
<gene>
    <name evidence="10" type="ORF">MPL1_03013</name>
</gene>
<keyword evidence="11" id="KW-1185">Reference proteome</keyword>
<dbReference type="Pfam" id="PF02470">
    <property type="entry name" value="MlaD"/>
    <property type="match status" value="3"/>
</dbReference>
<evidence type="ECO:0000259" key="9">
    <source>
        <dbReference type="Pfam" id="PF02470"/>
    </source>
</evidence>
<feature type="domain" description="Mce/MlaD" evidence="9">
    <location>
        <begin position="169"/>
        <end position="229"/>
    </location>
</feature>
<dbReference type="eggNOG" id="COG1463">
    <property type="taxonomic scope" value="Bacteria"/>
</dbReference>
<dbReference type="InterPro" id="IPR051800">
    <property type="entry name" value="PqiA-PqiB_transport"/>
</dbReference>
<dbReference type="STRING" id="1286106.MPL1_03013"/>
<keyword evidence="3" id="KW-0997">Cell inner membrane</keyword>
<organism evidence="10 11">
    <name type="scientific">Methylophaga lonarensis MPL</name>
    <dbReference type="NCBI Taxonomy" id="1286106"/>
    <lineage>
        <taxon>Bacteria</taxon>
        <taxon>Pseudomonadati</taxon>
        <taxon>Pseudomonadota</taxon>
        <taxon>Gammaproteobacteria</taxon>
        <taxon>Thiotrichales</taxon>
        <taxon>Piscirickettsiaceae</taxon>
        <taxon>Methylophaga</taxon>
    </lineage>
</organism>
<protein>
    <submittedName>
        <fullName evidence="10">Paraquat-inducible protein B</fullName>
    </submittedName>
</protein>
<keyword evidence="4 8" id="KW-0812">Transmembrane</keyword>
<keyword evidence="2" id="KW-1003">Cell membrane</keyword>
<evidence type="ECO:0000256" key="8">
    <source>
        <dbReference type="SAM" id="Phobius"/>
    </source>
</evidence>
<dbReference type="InterPro" id="IPR003399">
    <property type="entry name" value="Mce/MlaD"/>
</dbReference>
<evidence type="ECO:0000256" key="3">
    <source>
        <dbReference type="ARBA" id="ARBA00022519"/>
    </source>
</evidence>
<evidence type="ECO:0000256" key="5">
    <source>
        <dbReference type="ARBA" id="ARBA00022989"/>
    </source>
</evidence>
<dbReference type="GO" id="GO:0005886">
    <property type="term" value="C:plasma membrane"/>
    <property type="evidence" value="ECO:0007669"/>
    <property type="project" value="UniProtKB-SubCell"/>
</dbReference>
<dbReference type="Gene3D" id="1.10.287.950">
    <property type="entry name" value="Methyl-accepting chemotaxis protein"/>
    <property type="match status" value="1"/>
</dbReference>
<dbReference type="NCBIfam" id="NF008070">
    <property type="entry name" value="PRK10807.1"/>
    <property type="match status" value="1"/>
</dbReference>
<feature type="compositionally biased region" description="Polar residues" evidence="7">
    <location>
        <begin position="1"/>
        <end position="10"/>
    </location>
</feature>
<dbReference type="PATRIC" id="fig|1286106.3.peg.602"/>
<comment type="caution">
    <text evidence="10">The sequence shown here is derived from an EMBL/GenBank/DDBJ whole genome shotgun (WGS) entry which is preliminary data.</text>
</comment>
<dbReference type="Proteomes" id="UP000012019">
    <property type="component" value="Unassembled WGS sequence"/>
</dbReference>
<reference evidence="10 11" key="1">
    <citation type="journal article" date="2013" name="Genome Announc.">
        <title>Draft Genome Sequence of Methylophaga lonarensis MPLT, a Haloalkaliphilic (Non-Methane-Utilizing) Methylotroph.</title>
        <authorList>
            <person name="Shetty S.A."/>
            <person name="Marathe N.P."/>
            <person name="Munot H."/>
            <person name="Antony C.P."/>
            <person name="Dhotre D.P."/>
            <person name="Murrell J.C."/>
            <person name="Shouche Y.S."/>
        </authorList>
    </citation>
    <scope>NUCLEOTIDE SEQUENCE [LARGE SCALE GENOMIC DNA]</scope>
    <source>
        <strain evidence="10 11">MPL</strain>
    </source>
</reference>
<keyword evidence="6 8" id="KW-0472">Membrane</keyword>